<evidence type="ECO:0000256" key="1">
    <source>
        <dbReference type="ARBA" id="ARBA00001941"/>
    </source>
</evidence>
<evidence type="ECO:0000256" key="14">
    <source>
        <dbReference type="SAM" id="MobiDB-lite"/>
    </source>
</evidence>
<sequence length="417" mass="45705">MRLTVVTTFATLPLVCYALDRTTEAGEASITSPQAECAPYDYPPVTAQRAAFPVQWKPATILPDDSAAQSRWKSIVANVPDTPPKPVPGSSGSGSFKYPSSDPDCWWTYGQCVTPKLAGLPPDIADVPEPATMGYGFDDGPNCSHNAFYDFLDSKNQKATMFYIGSNVMDWPLEAQRGITDGHEICVHTWSHNYMTSLSSESAFAELYYTGVTPTCWRPPYGDIDDRIRAIANGLGLRSILWKYDSNDWRFGSGASKAQIDANYQDFINKANNGSFTSVGAIILTHELNNFTMSEAVQFYGQLQTAFKHIVPVGVAYNQTQPYVETNYTLPTFEEYISGTTAIAPGENGKLAQPADNATTSSPASSASPTPTGTNAAIPLLSWPLDRLFLVVSCFDILLLELYYRLGLDFFIRHGHI</sequence>
<feature type="region of interest" description="Disordered" evidence="14">
    <location>
        <begin position="77"/>
        <end position="96"/>
    </location>
</feature>
<gene>
    <name evidence="17" type="ORF">NP233_g1811</name>
</gene>
<keyword evidence="18" id="KW-1185">Reference proteome</keyword>
<dbReference type="InterPro" id="IPR011330">
    <property type="entry name" value="Glyco_hydro/deAcase_b/a-brl"/>
</dbReference>
<comment type="subcellular location">
    <subcellularLocation>
        <location evidence="2">Cell membrane</location>
        <topology evidence="2">Lipid-anchor</topology>
        <topology evidence="2">GPI-anchor</topology>
    </subcellularLocation>
</comment>
<evidence type="ECO:0000256" key="4">
    <source>
        <dbReference type="ARBA" id="ARBA00022622"/>
    </source>
</evidence>
<dbReference type="AlphaFoldDB" id="A0AAD5YZ97"/>
<dbReference type="InterPro" id="IPR002509">
    <property type="entry name" value="NODB_dom"/>
</dbReference>
<keyword evidence="3" id="KW-1003">Cell membrane</keyword>
<evidence type="ECO:0000256" key="13">
    <source>
        <dbReference type="ARBA" id="ARBA00048494"/>
    </source>
</evidence>
<dbReference type="EC" id="3.5.1.41" evidence="12"/>
<evidence type="ECO:0000256" key="2">
    <source>
        <dbReference type="ARBA" id="ARBA00004609"/>
    </source>
</evidence>
<feature type="compositionally biased region" description="Low complexity" evidence="14">
    <location>
        <begin position="358"/>
        <end position="370"/>
    </location>
</feature>
<dbReference type="GO" id="GO:0005886">
    <property type="term" value="C:plasma membrane"/>
    <property type="evidence" value="ECO:0007669"/>
    <property type="project" value="UniProtKB-SubCell"/>
</dbReference>
<evidence type="ECO:0000259" key="16">
    <source>
        <dbReference type="PROSITE" id="PS51677"/>
    </source>
</evidence>
<dbReference type="SUPFAM" id="SSF88713">
    <property type="entry name" value="Glycoside hydrolase/deacetylase"/>
    <property type="match status" value="1"/>
</dbReference>
<organism evidence="17 18">
    <name type="scientific">Leucocoprinus birnbaumii</name>
    <dbReference type="NCBI Taxonomy" id="56174"/>
    <lineage>
        <taxon>Eukaryota</taxon>
        <taxon>Fungi</taxon>
        <taxon>Dikarya</taxon>
        <taxon>Basidiomycota</taxon>
        <taxon>Agaricomycotina</taxon>
        <taxon>Agaricomycetes</taxon>
        <taxon>Agaricomycetidae</taxon>
        <taxon>Agaricales</taxon>
        <taxon>Agaricineae</taxon>
        <taxon>Agaricaceae</taxon>
        <taxon>Leucocoprinus</taxon>
    </lineage>
</organism>
<feature type="domain" description="NodB homology" evidence="16">
    <location>
        <begin position="131"/>
        <end position="318"/>
    </location>
</feature>
<feature type="chain" id="PRO_5041992949" description="chitin deacetylase" evidence="15">
    <location>
        <begin position="19"/>
        <end position="417"/>
    </location>
</feature>
<dbReference type="GO" id="GO:0098552">
    <property type="term" value="C:side of membrane"/>
    <property type="evidence" value="ECO:0007669"/>
    <property type="project" value="UniProtKB-KW"/>
</dbReference>
<keyword evidence="5" id="KW-0146">Chitin degradation</keyword>
<evidence type="ECO:0000256" key="11">
    <source>
        <dbReference type="ARBA" id="ARBA00023326"/>
    </source>
</evidence>
<accession>A0AAD5YZ97</accession>
<evidence type="ECO:0000256" key="5">
    <source>
        <dbReference type="ARBA" id="ARBA00023024"/>
    </source>
</evidence>
<keyword evidence="4" id="KW-0336">GPI-anchor</keyword>
<keyword evidence="8" id="KW-0170">Cobalt</keyword>
<comment type="caution">
    <text evidence="17">The sequence shown here is derived from an EMBL/GenBank/DDBJ whole genome shotgun (WGS) entry which is preliminary data.</text>
</comment>
<evidence type="ECO:0000256" key="10">
    <source>
        <dbReference type="ARBA" id="ARBA00023316"/>
    </source>
</evidence>
<keyword evidence="6" id="KW-0472">Membrane</keyword>
<dbReference type="GO" id="GO:0000272">
    <property type="term" value="P:polysaccharide catabolic process"/>
    <property type="evidence" value="ECO:0007669"/>
    <property type="project" value="UniProtKB-KW"/>
</dbReference>
<evidence type="ECO:0000256" key="8">
    <source>
        <dbReference type="ARBA" id="ARBA00023285"/>
    </source>
</evidence>
<keyword evidence="4" id="KW-0325">Glycoprotein</keyword>
<feature type="region of interest" description="Disordered" evidence="14">
    <location>
        <begin position="348"/>
        <end position="370"/>
    </location>
</feature>
<evidence type="ECO:0000256" key="7">
    <source>
        <dbReference type="ARBA" id="ARBA00023277"/>
    </source>
</evidence>
<dbReference type="GO" id="GO:0004099">
    <property type="term" value="F:chitin deacetylase activity"/>
    <property type="evidence" value="ECO:0007669"/>
    <property type="project" value="UniProtKB-EC"/>
</dbReference>
<dbReference type="InterPro" id="IPR050248">
    <property type="entry name" value="Polysacc_deacetylase_ArnD"/>
</dbReference>
<keyword evidence="15" id="KW-0732">Signal</keyword>
<dbReference type="GO" id="GO:0006032">
    <property type="term" value="P:chitin catabolic process"/>
    <property type="evidence" value="ECO:0007669"/>
    <property type="project" value="UniProtKB-KW"/>
</dbReference>
<dbReference type="Proteomes" id="UP001213000">
    <property type="component" value="Unassembled WGS sequence"/>
</dbReference>
<dbReference type="PROSITE" id="PS51677">
    <property type="entry name" value="NODB"/>
    <property type="match status" value="1"/>
</dbReference>
<dbReference type="Gene3D" id="3.20.20.370">
    <property type="entry name" value="Glycoside hydrolase/deacetylase"/>
    <property type="match status" value="1"/>
</dbReference>
<dbReference type="PANTHER" id="PTHR10587:SF98">
    <property type="entry name" value="CHITIN DEACETYLASE"/>
    <property type="match status" value="1"/>
</dbReference>
<evidence type="ECO:0000313" key="17">
    <source>
        <dbReference type="EMBL" id="KAJ3574397.1"/>
    </source>
</evidence>
<evidence type="ECO:0000256" key="9">
    <source>
        <dbReference type="ARBA" id="ARBA00023288"/>
    </source>
</evidence>
<proteinExistence type="predicted"/>
<evidence type="ECO:0000256" key="6">
    <source>
        <dbReference type="ARBA" id="ARBA00023136"/>
    </source>
</evidence>
<evidence type="ECO:0000256" key="3">
    <source>
        <dbReference type="ARBA" id="ARBA00022475"/>
    </source>
</evidence>
<dbReference type="EMBL" id="JANIEX010000070">
    <property type="protein sequence ID" value="KAJ3574397.1"/>
    <property type="molecule type" value="Genomic_DNA"/>
</dbReference>
<comment type="cofactor">
    <cofactor evidence="1">
        <name>Co(2+)</name>
        <dbReference type="ChEBI" id="CHEBI:48828"/>
    </cofactor>
</comment>
<reference evidence="17" key="1">
    <citation type="submission" date="2022-07" db="EMBL/GenBank/DDBJ databases">
        <title>Genome Sequence of Leucocoprinus birnbaumii.</title>
        <authorList>
            <person name="Buettner E."/>
        </authorList>
    </citation>
    <scope>NUCLEOTIDE SEQUENCE</scope>
    <source>
        <strain evidence="17">VT141</strain>
    </source>
</reference>
<comment type="catalytic activity">
    <reaction evidence="13">
        <text>[(1-&gt;4)-N-acetyl-beta-D-glucosaminyl](n) + n H2O = chitosan + n acetate</text>
        <dbReference type="Rhea" id="RHEA:10464"/>
        <dbReference type="Rhea" id="RHEA-COMP:9593"/>
        <dbReference type="Rhea" id="RHEA-COMP:9597"/>
        <dbReference type="ChEBI" id="CHEBI:15377"/>
        <dbReference type="ChEBI" id="CHEBI:17029"/>
        <dbReference type="ChEBI" id="CHEBI:30089"/>
        <dbReference type="ChEBI" id="CHEBI:57704"/>
        <dbReference type="EC" id="3.5.1.41"/>
    </reaction>
    <physiologicalReaction direction="left-to-right" evidence="13">
        <dbReference type="Rhea" id="RHEA:10465"/>
    </physiologicalReaction>
</comment>
<name>A0AAD5YZ97_9AGAR</name>
<evidence type="ECO:0000313" key="18">
    <source>
        <dbReference type="Proteomes" id="UP001213000"/>
    </source>
</evidence>
<dbReference type="Pfam" id="PF01522">
    <property type="entry name" value="Polysacc_deac_1"/>
    <property type="match status" value="1"/>
</dbReference>
<evidence type="ECO:0000256" key="15">
    <source>
        <dbReference type="SAM" id="SignalP"/>
    </source>
</evidence>
<protein>
    <recommendedName>
        <fullName evidence="12">chitin deacetylase</fullName>
        <ecNumber evidence="12">3.5.1.41</ecNumber>
    </recommendedName>
</protein>
<keyword evidence="7" id="KW-0119">Carbohydrate metabolism</keyword>
<dbReference type="GO" id="GO:0071555">
    <property type="term" value="P:cell wall organization"/>
    <property type="evidence" value="ECO:0007669"/>
    <property type="project" value="UniProtKB-KW"/>
</dbReference>
<evidence type="ECO:0000256" key="12">
    <source>
        <dbReference type="ARBA" id="ARBA00024056"/>
    </source>
</evidence>
<dbReference type="PANTHER" id="PTHR10587">
    <property type="entry name" value="GLYCOSYL TRANSFERASE-RELATED"/>
    <property type="match status" value="1"/>
</dbReference>
<keyword evidence="11" id="KW-0624">Polysaccharide degradation</keyword>
<feature type="signal peptide" evidence="15">
    <location>
        <begin position="1"/>
        <end position="18"/>
    </location>
</feature>
<keyword evidence="9" id="KW-0449">Lipoprotein</keyword>
<keyword evidence="10" id="KW-0961">Cell wall biogenesis/degradation</keyword>
<dbReference type="GO" id="GO:0009272">
    <property type="term" value="P:fungal-type cell wall biogenesis"/>
    <property type="evidence" value="ECO:0007669"/>
    <property type="project" value="UniProtKB-ARBA"/>
</dbReference>